<dbReference type="Proteomes" id="UP000473014">
    <property type="component" value="Unassembled WGS sequence"/>
</dbReference>
<dbReference type="AlphaFoldDB" id="A0A6G2B651"/>
<organism evidence="2 3">
    <name type="scientific">Streptomyces taklimakanensis</name>
    <dbReference type="NCBI Taxonomy" id="2569853"/>
    <lineage>
        <taxon>Bacteria</taxon>
        <taxon>Bacillati</taxon>
        <taxon>Actinomycetota</taxon>
        <taxon>Actinomycetes</taxon>
        <taxon>Kitasatosporales</taxon>
        <taxon>Streptomycetaceae</taxon>
        <taxon>Streptomyces</taxon>
    </lineage>
</organism>
<comment type="caution">
    <text evidence="2">The sequence shown here is derived from an EMBL/GenBank/DDBJ whole genome shotgun (WGS) entry which is preliminary data.</text>
</comment>
<keyword evidence="1" id="KW-0732">Signal</keyword>
<evidence type="ECO:0000313" key="3">
    <source>
        <dbReference type="Proteomes" id="UP000473014"/>
    </source>
</evidence>
<protein>
    <recommendedName>
        <fullName evidence="4">Peptidase inhibitor</fullName>
    </recommendedName>
</protein>
<proteinExistence type="predicted"/>
<dbReference type="EMBL" id="WIXO01000001">
    <property type="protein sequence ID" value="MTE17737.1"/>
    <property type="molecule type" value="Genomic_DNA"/>
</dbReference>
<evidence type="ECO:0008006" key="4">
    <source>
        <dbReference type="Google" id="ProtNLM"/>
    </source>
</evidence>
<sequence>MTRLRKIRTALALASACAAIVAFPSQAGATADQVRQPTDAQTAAAAASCSTGYVCFWTGLDYTGSKCTWLDGDPDWYSGSIRCSWAANGTPARSVYNAGTSTRWTGVAYYAGANYVSRVGCTPQGRGGNFTQPRALRSHRWISTSCG</sequence>
<evidence type="ECO:0000256" key="1">
    <source>
        <dbReference type="SAM" id="SignalP"/>
    </source>
</evidence>
<name>A0A6G2B651_9ACTN</name>
<evidence type="ECO:0000313" key="2">
    <source>
        <dbReference type="EMBL" id="MTE17737.1"/>
    </source>
</evidence>
<dbReference type="Pfam" id="PF03995">
    <property type="entry name" value="Inhibitor_I36"/>
    <property type="match status" value="1"/>
</dbReference>
<keyword evidence="3" id="KW-1185">Reference proteome</keyword>
<feature type="signal peptide" evidence="1">
    <location>
        <begin position="1"/>
        <end position="27"/>
    </location>
</feature>
<gene>
    <name evidence="2" type="ORF">F0L17_01030</name>
</gene>
<accession>A0A6G2B651</accession>
<reference evidence="2 3" key="1">
    <citation type="submission" date="2019-11" db="EMBL/GenBank/DDBJ databases">
        <authorList>
            <person name="Yuan L."/>
        </authorList>
    </citation>
    <scope>NUCLEOTIDE SEQUENCE [LARGE SCALE GENOMIC DNA]</scope>
    <source>
        <strain evidence="2 3">TRM43335</strain>
    </source>
</reference>
<feature type="chain" id="PRO_5038852923" description="Peptidase inhibitor" evidence="1">
    <location>
        <begin position="28"/>
        <end position="147"/>
    </location>
</feature>